<feature type="compositionally biased region" description="Pro residues" evidence="1">
    <location>
        <begin position="142"/>
        <end position="160"/>
    </location>
</feature>
<evidence type="ECO:0000313" key="3">
    <source>
        <dbReference type="EMBL" id="MTD14283.1"/>
    </source>
</evidence>
<feature type="transmembrane region" description="Helical" evidence="2">
    <location>
        <begin position="36"/>
        <end position="59"/>
    </location>
</feature>
<accession>A0A7K1FM12</accession>
<feature type="compositionally biased region" description="Low complexity" evidence="1">
    <location>
        <begin position="188"/>
        <end position="210"/>
    </location>
</feature>
<reference evidence="3 4" key="1">
    <citation type="submission" date="2019-11" db="EMBL/GenBank/DDBJ databases">
        <authorList>
            <person name="Jiang L.-Q."/>
        </authorList>
    </citation>
    <scope>NUCLEOTIDE SEQUENCE [LARGE SCALE GENOMIC DNA]</scope>
    <source>
        <strain evidence="3 4">YIM 132087</strain>
    </source>
</reference>
<dbReference type="InterPro" id="IPR035166">
    <property type="entry name" value="DUF5336"/>
</dbReference>
<evidence type="ECO:0000256" key="2">
    <source>
        <dbReference type="SAM" id="Phobius"/>
    </source>
</evidence>
<dbReference type="Pfam" id="PF17270">
    <property type="entry name" value="DUF5336"/>
    <property type="match status" value="1"/>
</dbReference>
<comment type="caution">
    <text evidence="3">The sequence shown here is derived from an EMBL/GenBank/DDBJ whole genome shotgun (WGS) entry which is preliminary data.</text>
</comment>
<gene>
    <name evidence="3" type="ORF">GIS00_10020</name>
</gene>
<feature type="region of interest" description="Disordered" evidence="1">
    <location>
        <begin position="128"/>
        <end position="230"/>
    </location>
</feature>
<feature type="transmembrane region" description="Helical" evidence="2">
    <location>
        <begin position="66"/>
        <end position="85"/>
    </location>
</feature>
<evidence type="ECO:0000313" key="4">
    <source>
        <dbReference type="Proteomes" id="UP000460221"/>
    </source>
</evidence>
<keyword evidence="4" id="KW-1185">Reference proteome</keyword>
<dbReference type="EMBL" id="WLYK01000002">
    <property type="protein sequence ID" value="MTD14283.1"/>
    <property type="molecule type" value="Genomic_DNA"/>
</dbReference>
<dbReference type="Proteomes" id="UP000460221">
    <property type="component" value="Unassembled WGS sequence"/>
</dbReference>
<keyword evidence="2" id="KW-1133">Transmembrane helix</keyword>
<dbReference type="AlphaFoldDB" id="A0A7K1FM12"/>
<sequence>MDLGKILPLAIAGLAFLNLIFGFLSVQDSTYGSSSVYAALGWSPALLIAAGVIAAGSLLPKKSTSPLAVAGLSFAGGFGALFAFFDVVSPGIGFILILIFGLIQGIAGVVLLLIEGGIIPSAPVPGAPAGPSAGGPAGPGFNQPPAPQQFQPAPPAPEAPAAPTYGGYSAQSEPNTGGYGVPTGPSSGAVPAVGQPPAGQGYGQQSQPGQQGQGGPDDGPNPDVTQQVRF</sequence>
<evidence type="ECO:0000256" key="1">
    <source>
        <dbReference type="SAM" id="MobiDB-lite"/>
    </source>
</evidence>
<name>A0A7K1FM12_9ACTN</name>
<feature type="transmembrane region" description="Helical" evidence="2">
    <location>
        <begin position="7"/>
        <end position="24"/>
    </location>
</feature>
<keyword evidence="2" id="KW-0812">Transmembrane</keyword>
<protein>
    <recommendedName>
        <fullName evidence="5">DUF5336 domain-containing protein</fullName>
    </recommendedName>
</protein>
<feature type="transmembrane region" description="Helical" evidence="2">
    <location>
        <begin position="91"/>
        <end position="114"/>
    </location>
</feature>
<organism evidence="3 4">
    <name type="scientific">Nakamurella alba</name>
    <dbReference type="NCBI Taxonomy" id="2665158"/>
    <lineage>
        <taxon>Bacteria</taxon>
        <taxon>Bacillati</taxon>
        <taxon>Actinomycetota</taxon>
        <taxon>Actinomycetes</taxon>
        <taxon>Nakamurellales</taxon>
        <taxon>Nakamurellaceae</taxon>
        <taxon>Nakamurella</taxon>
    </lineage>
</organism>
<evidence type="ECO:0008006" key="5">
    <source>
        <dbReference type="Google" id="ProtNLM"/>
    </source>
</evidence>
<keyword evidence="2" id="KW-0472">Membrane</keyword>
<proteinExistence type="predicted"/>